<name>A0AA37UJE3_9MICO</name>
<sequence>MGIDVARGLAALGMVGAHVGIAETFDWARVETWLDVVHGRSSVLFAIVAGISIALVTGRTRRPALEELPALRLRLLGRGAVVFAIGVALELLNTGIAVILTVYGVLFVAVIPFLRWVAAASTRSAPLRPCSSAVRWSG</sequence>
<evidence type="ECO:0000313" key="4">
    <source>
        <dbReference type="Proteomes" id="UP001157160"/>
    </source>
</evidence>
<feature type="transmembrane region" description="Helical" evidence="1">
    <location>
        <begin position="70"/>
        <end position="89"/>
    </location>
</feature>
<evidence type="ECO:0000256" key="1">
    <source>
        <dbReference type="SAM" id="Phobius"/>
    </source>
</evidence>
<keyword evidence="1" id="KW-0812">Transmembrane</keyword>
<keyword evidence="1" id="KW-1133">Transmembrane helix</keyword>
<feature type="domain" description="Heparan-alpha-glucosaminide N-acetyltransferase catalytic" evidence="2">
    <location>
        <begin position="3"/>
        <end position="108"/>
    </location>
</feature>
<reference evidence="3 4" key="1">
    <citation type="journal article" date="2014" name="Int. J. Syst. Evol. Microbiol.">
        <title>Complete genome sequence of Corynebacterium casei LMG S-19264T (=DSM 44701T), isolated from a smear-ripened cheese.</title>
        <authorList>
            <consortium name="US DOE Joint Genome Institute (JGI-PGF)"/>
            <person name="Walter F."/>
            <person name="Albersmeier A."/>
            <person name="Kalinowski J."/>
            <person name="Ruckert C."/>
        </authorList>
    </citation>
    <scope>NUCLEOTIDE SEQUENCE [LARGE SCALE GENOMIC DNA]</scope>
    <source>
        <strain evidence="3 4">NBRC 112289</strain>
    </source>
</reference>
<feature type="transmembrane region" description="Helical" evidence="1">
    <location>
        <begin position="95"/>
        <end position="118"/>
    </location>
</feature>
<feature type="transmembrane region" description="Helical" evidence="1">
    <location>
        <begin position="38"/>
        <end position="58"/>
    </location>
</feature>
<dbReference type="AlphaFoldDB" id="A0AA37UJE3"/>
<evidence type="ECO:0000313" key="3">
    <source>
        <dbReference type="EMBL" id="GMA28055.1"/>
    </source>
</evidence>
<keyword evidence="1" id="KW-0472">Membrane</keyword>
<dbReference type="InterPro" id="IPR012429">
    <property type="entry name" value="HGSNAT_cat"/>
</dbReference>
<protein>
    <recommendedName>
        <fullName evidence="2">Heparan-alpha-glucosaminide N-acetyltransferase catalytic domain-containing protein</fullName>
    </recommendedName>
</protein>
<dbReference type="EMBL" id="BSUL01000001">
    <property type="protein sequence ID" value="GMA28055.1"/>
    <property type="molecule type" value="Genomic_DNA"/>
</dbReference>
<keyword evidence="4" id="KW-1185">Reference proteome</keyword>
<organism evidence="3 4">
    <name type="scientific">Arenivirga flava</name>
    <dbReference type="NCBI Taxonomy" id="1930060"/>
    <lineage>
        <taxon>Bacteria</taxon>
        <taxon>Bacillati</taxon>
        <taxon>Actinomycetota</taxon>
        <taxon>Actinomycetes</taxon>
        <taxon>Micrococcales</taxon>
        <taxon>Microbacteriaceae</taxon>
        <taxon>Arenivirga</taxon>
    </lineage>
</organism>
<dbReference type="Pfam" id="PF07786">
    <property type="entry name" value="HGSNAT_cat"/>
    <property type="match status" value="1"/>
</dbReference>
<evidence type="ECO:0000259" key="2">
    <source>
        <dbReference type="Pfam" id="PF07786"/>
    </source>
</evidence>
<gene>
    <name evidence="3" type="ORF">GCM10025874_13080</name>
</gene>
<dbReference type="Proteomes" id="UP001157160">
    <property type="component" value="Unassembled WGS sequence"/>
</dbReference>
<comment type="caution">
    <text evidence="3">The sequence shown here is derived from an EMBL/GenBank/DDBJ whole genome shotgun (WGS) entry which is preliminary data.</text>
</comment>
<proteinExistence type="predicted"/>
<dbReference type="RefSeq" id="WP_284231245.1">
    <property type="nucleotide sequence ID" value="NZ_BSUL01000001.1"/>
</dbReference>
<accession>A0AA37UJE3</accession>